<feature type="compositionally biased region" description="Basic and acidic residues" evidence="1">
    <location>
        <begin position="917"/>
        <end position="933"/>
    </location>
</feature>
<feature type="compositionally biased region" description="Polar residues" evidence="1">
    <location>
        <begin position="123"/>
        <end position="132"/>
    </location>
</feature>
<feature type="compositionally biased region" description="Polar residues" evidence="1">
    <location>
        <begin position="534"/>
        <end position="561"/>
    </location>
</feature>
<evidence type="ECO:0000313" key="3">
    <source>
        <dbReference type="Proteomes" id="UP000284706"/>
    </source>
</evidence>
<feature type="compositionally biased region" description="Polar residues" evidence="1">
    <location>
        <begin position="486"/>
        <end position="495"/>
    </location>
</feature>
<feature type="region of interest" description="Disordered" evidence="1">
    <location>
        <begin position="1"/>
        <end position="134"/>
    </location>
</feature>
<sequence length="1470" mass="157513">MTPAIPQHISISQSNSSQPRRSGVDFVQTSGIPSQGVTQRLGPTSRLTNPEARIGTEHDGIVQESTYLPFAGAPRKADLRSDATDKVVLPSMPRNLTGDSTFQLSSSSSRQPPLPQPAPGITIFQSDSSSKPGYSPDLPQALNVAAPSVGLDKENQDIKHLDVPRMKEDIRRDVQDVGAKVDTSNPPLSSPIAMSLQAQRLDVGRRESHAFSTPVAAHVVTGRIHGDNIEDTRAIPRIYHRTLPVDPQTSNSSLVAAATPVTSYAPTGPQSHHLSASTQNDGSRQNTTAAYAREVVPVSLPLPSHESQMKVSSPAHTTHFPLVASSQTPTRTSASMSDPKLMLPLLSASSKSSVTQPDVYDQRVSEKFGVPVAQPASGTPSGVVNETPAQPGFPIQDTNPPKNPQISEVSQTANEVIWRGTPVIHPITSQVTHQSSTSVSVKASRDHLQQYETDNKDKPIAPTIAPLASPAVMNLDRSKDTLDRSPLTTKQSIPDQGSVGLQPGNHGRGTQPPASKYLDKNRFPFDPQIHPGYQSEQGGSSNGKTTGLSVLQPSAGTPNGHSSDDRLENAAVTTTEPSLRARVQSQKSSGISLPFQRQDEGLVPLSNIILESPSTPRSPALTTKQKDSPRNRVHAIQPTSNFNREPAVQQTMPSVSKGPGGSPKATQTQVSKAPSAFIDSLAQGLPKGSKQNSPRALREDRLANAPKVSNSSNTESAVVPIPEHSSLKMQLPISQPDKYLDSVLEIRGTQPRPSVTMTASQEVPQSIVLEASLPFPARAEQTSSVGGTLRDTSLPKIASGPPQHALLHPVSIGHDHILPSSVPPSLSSQVVNLHPQNAAGISARRGILNEEDEDKIIKRLAEVEKPKAPNPTPDAYSPTVQKHDIPDSSAGKEVPSLGFFTTTFSTALNAPVQSKPSGHDSRSKADVEKKSSFERVLSGAGKPKPGGDSAYVSRAISQSKDTATDEQRIGPSQDKTHSRPPSRRGAEANDRVTEIVPTAYKISHPVLADILSSPRPNQHVPVASTPSTSTNVNRPFASGAKVEDLKSDNLVHEAQHLNQEMNRSQAPPIFPYATNLRQTSSSGQVHTQNQASQAHKIASNPKTLESGPPRPTPVPMDVRPFDQIPTISSLDRMGPSSQLTTAAHQTLRREDIPPAIPSPLPDGGRTSNNAQLGLIYDRKVAMPSVPINSASKDNRWNSSEGSSKVPTPSYRDPRSSTPSHIPPPPVNPASSQLTRHQHSSSLPASLPLQSTASQPQRDEPSRTRSPVYQQPHYVPFQTNLVRVNPTAERTAVTLPKAPSEETILMTPSSLANSTMLKPTNSRQSVTPSISSLTGKKGGLFNMFKKAPPQPSTQTSQQYEIWHPSTGVKTPESSPGQKPAVAHAELKGTPPTPTKPPSVEEFSIPVPIHGGDQQQKHSSATRVFTPFRYLTSKKNRAISVASMEAQDGTAVSTFCHLKRFRFSDPNSRRTP</sequence>
<dbReference type="Proteomes" id="UP000284706">
    <property type="component" value="Unassembled WGS sequence"/>
</dbReference>
<feature type="compositionally biased region" description="Polar residues" evidence="1">
    <location>
        <begin position="612"/>
        <end position="623"/>
    </location>
</feature>
<gene>
    <name evidence="2" type="ORF">CVT26_006367</name>
</gene>
<feature type="compositionally biased region" description="Basic and acidic residues" evidence="1">
    <location>
        <begin position="75"/>
        <end position="85"/>
    </location>
</feature>
<dbReference type="OrthoDB" id="3058872at2759"/>
<keyword evidence="3" id="KW-1185">Reference proteome</keyword>
<feature type="region of interest" description="Disordered" evidence="1">
    <location>
        <begin position="451"/>
        <end position="595"/>
    </location>
</feature>
<feature type="compositionally biased region" description="Low complexity" evidence="1">
    <location>
        <begin position="1"/>
        <end position="21"/>
    </location>
</feature>
<accession>A0A409W687</accession>
<feature type="compositionally biased region" description="Low complexity" evidence="1">
    <location>
        <begin position="1239"/>
        <end position="1253"/>
    </location>
</feature>
<feature type="region of interest" description="Disordered" evidence="1">
    <location>
        <begin position="262"/>
        <end position="286"/>
    </location>
</feature>
<feature type="region of interest" description="Disordered" evidence="1">
    <location>
        <begin position="910"/>
        <end position="990"/>
    </location>
</feature>
<proteinExistence type="predicted"/>
<feature type="compositionally biased region" description="Polar residues" evidence="1">
    <location>
        <begin position="637"/>
        <end position="654"/>
    </location>
</feature>
<feature type="compositionally biased region" description="Polar residues" evidence="1">
    <location>
        <begin position="1078"/>
        <end position="1093"/>
    </location>
</feature>
<name>A0A409W687_9AGAR</name>
<feature type="region of interest" description="Disordered" evidence="1">
    <location>
        <begin position="610"/>
        <end position="672"/>
    </location>
</feature>
<dbReference type="EMBL" id="NHYE01005370">
    <property type="protein sequence ID" value="PPQ73998.1"/>
    <property type="molecule type" value="Genomic_DNA"/>
</dbReference>
<feature type="region of interest" description="Disordered" evidence="1">
    <location>
        <begin position="1078"/>
        <end position="1169"/>
    </location>
</feature>
<feature type="region of interest" description="Disordered" evidence="1">
    <location>
        <begin position="371"/>
        <end position="409"/>
    </location>
</feature>
<feature type="compositionally biased region" description="Polar residues" evidence="1">
    <location>
        <begin position="571"/>
        <end position="591"/>
    </location>
</feature>
<reference evidence="2 3" key="1">
    <citation type="journal article" date="2018" name="Evol. Lett.">
        <title>Horizontal gene cluster transfer increased hallucinogenic mushroom diversity.</title>
        <authorList>
            <person name="Reynolds H.T."/>
            <person name="Vijayakumar V."/>
            <person name="Gluck-Thaler E."/>
            <person name="Korotkin H.B."/>
            <person name="Matheny P.B."/>
            <person name="Slot J.C."/>
        </authorList>
    </citation>
    <scope>NUCLEOTIDE SEQUENCE [LARGE SCALE GENOMIC DNA]</scope>
    <source>
        <strain evidence="2 3">SRW20</strain>
    </source>
</reference>
<evidence type="ECO:0000313" key="2">
    <source>
        <dbReference type="EMBL" id="PPQ73998.1"/>
    </source>
</evidence>
<comment type="caution">
    <text evidence="2">The sequence shown here is derived from an EMBL/GenBank/DDBJ whole genome shotgun (WGS) entry which is preliminary data.</text>
</comment>
<feature type="compositionally biased region" description="Polar residues" evidence="1">
    <location>
        <begin position="1310"/>
        <end position="1333"/>
    </location>
</feature>
<feature type="compositionally biased region" description="Polar residues" evidence="1">
    <location>
        <begin position="1366"/>
        <end position="1375"/>
    </location>
</feature>
<dbReference type="InParanoid" id="A0A409W687"/>
<protein>
    <submittedName>
        <fullName evidence="2">Uncharacterized protein</fullName>
    </submittedName>
</protein>
<feature type="region of interest" description="Disordered" evidence="1">
    <location>
        <begin position="1310"/>
        <end position="1397"/>
    </location>
</feature>
<feature type="compositionally biased region" description="Polar residues" evidence="1">
    <location>
        <begin position="376"/>
        <end position="388"/>
    </location>
</feature>
<feature type="compositionally biased region" description="Polar residues" evidence="1">
    <location>
        <begin position="27"/>
        <end position="48"/>
    </location>
</feature>
<feature type="region of interest" description="Disordered" evidence="1">
    <location>
        <begin position="861"/>
        <end position="893"/>
    </location>
</feature>
<feature type="compositionally biased region" description="Polar residues" evidence="1">
    <location>
        <begin position="1125"/>
        <end position="1144"/>
    </location>
</feature>
<organism evidence="2 3">
    <name type="scientific">Gymnopilus dilepis</name>
    <dbReference type="NCBI Taxonomy" id="231916"/>
    <lineage>
        <taxon>Eukaryota</taxon>
        <taxon>Fungi</taxon>
        <taxon>Dikarya</taxon>
        <taxon>Basidiomycota</taxon>
        <taxon>Agaricomycotina</taxon>
        <taxon>Agaricomycetes</taxon>
        <taxon>Agaricomycetidae</taxon>
        <taxon>Agaricales</taxon>
        <taxon>Agaricineae</taxon>
        <taxon>Hymenogastraceae</taxon>
        <taxon>Gymnopilus</taxon>
    </lineage>
</organism>
<dbReference type="STRING" id="231916.A0A409W687"/>
<feature type="compositionally biased region" description="Polar residues" evidence="1">
    <location>
        <begin position="1186"/>
        <end position="1206"/>
    </location>
</feature>
<evidence type="ECO:0000256" key="1">
    <source>
        <dbReference type="SAM" id="MobiDB-lite"/>
    </source>
</evidence>
<feature type="region of interest" description="Disordered" evidence="1">
    <location>
        <begin position="1186"/>
        <end position="1273"/>
    </location>
</feature>
<feature type="compositionally biased region" description="Polar residues" evidence="1">
    <location>
        <begin position="396"/>
        <end position="409"/>
    </location>
</feature>